<feature type="chain" id="PRO_5044552331" evidence="2">
    <location>
        <begin position="22"/>
        <end position="175"/>
    </location>
</feature>
<name>A0A183H1E7_9BILA</name>
<evidence type="ECO:0000256" key="1">
    <source>
        <dbReference type="SAM" id="Phobius"/>
    </source>
</evidence>
<proteinExistence type="predicted"/>
<keyword evidence="2" id="KW-0732">Signal</keyword>
<keyword evidence="1" id="KW-1133">Transmembrane helix</keyword>
<organism evidence="5">
    <name type="scientific">Onchocerca flexuosa</name>
    <dbReference type="NCBI Taxonomy" id="387005"/>
    <lineage>
        <taxon>Eukaryota</taxon>
        <taxon>Metazoa</taxon>
        <taxon>Ecdysozoa</taxon>
        <taxon>Nematoda</taxon>
        <taxon>Chromadorea</taxon>
        <taxon>Rhabditida</taxon>
        <taxon>Spirurina</taxon>
        <taxon>Spiruromorpha</taxon>
        <taxon>Filarioidea</taxon>
        <taxon>Onchocercidae</taxon>
        <taxon>Onchocerca</taxon>
    </lineage>
</organism>
<gene>
    <name evidence="3" type="ORF">OFLC_LOCUS1307</name>
</gene>
<keyword evidence="1" id="KW-0472">Membrane</keyword>
<dbReference type="Proteomes" id="UP000267606">
    <property type="component" value="Unassembled WGS sequence"/>
</dbReference>
<keyword evidence="1" id="KW-0812">Transmembrane</keyword>
<sequence length="175" mass="19946">MYRIDIALFLIPILAINRSYGTSLDIALAFARYAGALFTFEEANFLVIEVMPDVNKPLDNIADALRLSPLAIAMANEFAHNLSRTLMRIAFDLIIFGYLIPLAIIILITVLSCWYIREEIRNLYIMLVPFPVAKKACQAYLERMDKKLIKKLKKQQEEMEKDTVTVTGTPTSKLE</sequence>
<feature type="transmembrane region" description="Helical" evidence="1">
    <location>
        <begin position="93"/>
        <end position="116"/>
    </location>
</feature>
<evidence type="ECO:0000313" key="3">
    <source>
        <dbReference type="EMBL" id="VDO29064.1"/>
    </source>
</evidence>
<dbReference type="WBParaSite" id="OFLC_0000130601-mRNA-1">
    <property type="protein sequence ID" value="OFLC_0000130601-mRNA-1"/>
    <property type="gene ID" value="OFLC_0000130601"/>
</dbReference>
<protein>
    <submittedName>
        <fullName evidence="5">ABC transmembrane type-1 domain-containing protein</fullName>
    </submittedName>
</protein>
<dbReference type="AlphaFoldDB" id="A0A183H1E7"/>
<dbReference type="EMBL" id="UZAJ01000593">
    <property type="protein sequence ID" value="VDO29064.1"/>
    <property type="molecule type" value="Genomic_DNA"/>
</dbReference>
<evidence type="ECO:0000313" key="5">
    <source>
        <dbReference type="WBParaSite" id="OFLC_0000130601-mRNA-1"/>
    </source>
</evidence>
<feature type="signal peptide" evidence="2">
    <location>
        <begin position="1"/>
        <end position="21"/>
    </location>
</feature>
<reference evidence="3 4" key="2">
    <citation type="submission" date="2018-11" db="EMBL/GenBank/DDBJ databases">
        <authorList>
            <consortium name="Pathogen Informatics"/>
        </authorList>
    </citation>
    <scope>NUCLEOTIDE SEQUENCE [LARGE SCALE GENOMIC DNA]</scope>
</reference>
<reference evidence="5" key="1">
    <citation type="submission" date="2016-06" db="UniProtKB">
        <authorList>
            <consortium name="WormBaseParasite"/>
        </authorList>
    </citation>
    <scope>IDENTIFICATION</scope>
</reference>
<accession>A0A183H1E7</accession>
<evidence type="ECO:0000256" key="2">
    <source>
        <dbReference type="SAM" id="SignalP"/>
    </source>
</evidence>
<evidence type="ECO:0000313" key="4">
    <source>
        <dbReference type="Proteomes" id="UP000267606"/>
    </source>
</evidence>
<keyword evidence="4" id="KW-1185">Reference proteome</keyword>